<evidence type="ECO:0000313" key="1">
    <source>
        <dbReference type="EMBL" id="CAG8812986.1"/>
    </source>
</evidence>
<dbReference type="AlphaFoldDB" id="A0A9N9K5M8"/>
<gene>
    <name evidence="1" type="ORF">CPELLU_LOCUS18859</name>
</gene>
<dbReference type="Proteomes" id="UP000789759">
    <property type="component" value="Unassembled WGS sequence"/>
</dbReference>
<proteinExistence type="predicted"/>
<comment type="caution">
    <text evidence="1">The sequence shown here is derived from an EMBL/GenBank/DDBJ whole genome shotgun (WGS) entry which is preliminary data.</text>
</comment>
<evidence type="ECO:0000313" key="2">
    <source>
        <dbReference type="Proteomes" id="UP000789759"/>
    </source>
</evidence>
<dbReference type="EMBL" id="CAJVQA010040382">
    <property type="protein sequence ID" value="CAG8812986.1"/>
    <property type="molecule type" value="Genomic_DNA"/>
</dbReference>
<keyword evidence="2" id="KW-1185">Reference proteome</keyword>
<name>A0A9N9K5M8_9GLOM</name>
<reference evidence="1" key="1">
    <citation type="submission" date="2021-06" db="EMBL/GenBank/DDBJ databases">
        <authorList>
            <person name="Kallberg Y."/>
            <person name="Tangrot J."/>
            <person name="Rosling A."/>
        </authorList>
    </citation>
    <scope>NUCLEOTIDE SEQUENCE</scope>
    <source>
        <strain evidence="1">FL966</strain>
    </source>
</reference>
<protein>
    <submittedName>
        <fullName evidence="1">16585_t:CDS:1</fullName>
    </submittedName>
</protein>
<sequence length="240" mass="28150">MTNNSLPNRPKQFKQLDNEFDIALWLAHYKRILDLATNIRNRMMTRIDKVSDATSISTLSHKPVSKLLKIDQKECKALFLRTRNNSNLLYEELIVRVCKIAKSDHRLGSLIKDVGRWYNTYHYKFHVAAVRLANEFRSTNKSAKEPYDELDGFVFNKVWKQLLQMHLKATDLAKLKKDSETFKKLGVFVYQVIKTILIAQDNNKDPQNAIRKCDEYTINLKILTRLEIVKSLAMRELLDY</sequence>
<dbReference type="OrthoDB" id="2435299at2759"/>
<organism evidence="1 2">
    <name type="scientific">Cetraspora pellucida</name>
    <dbReference type="NCBI Taxonomy" id="1433469"/>
    <lineage>
        <taxon>Eukaryota</taxon>
        <taxon>Fungi</taxon>
        <taxon>Fungi incertae sedis</taxon>
        <taxon>Mucoromycota</taxon>
        <taxon>Glomeromycotina</taxon>
        <taxon>Glomeromycetes</taxon>
        <taxon>Diversisporales</taxon>
        <taxon>Gigasporaceae</taxon>
        <taxon>Cetraspora</taxon>
    </lineage>
</organism>
<accession>A0A9N9K5M8</accession>